<dbReference type="EMBL" id="JAVYJV010000014">
    <property type="protein sequence ID" value="KAK4354391.1"/>
    <property type="molecule type" value="Genomic_DNA"/>
</dbReference>
<dbReference type="AlphaFoldDB" id="A0AAE1RMK6"/>
<evidence type="ECO:0000313" key="3">
    <source>
        <dbReference type="Proteomes" id="UP001291623"/>
    </source>
</evidence>
<evidence type="ECO:0000256" key="1">
    <source>
        <dbReference type="SAM" id="MobiDB-lite"/>
    </source>
</evidence>
<feature type="region of interest" description="Disordered" evidence="1">
    <location>
        <begin position="161"/>
        <end position="186"/>
    </location>
</feature>
<comment type="caution">
    <text evidence="2">The sequence shown here is derived from an EMBL/GenBank/DDBJ whole genome shotgun (WGS) entry which is preliminary data.</text>
</comment>
<proteinExistence type="predicted"/>
<gene>
    <name evidence="2" type="ORF">RND71_026585</name>
</gene>
<keyword evidence="3" id="KW-1185">Reference proteome</keyword>
<dbReference type="PANTHER" id="PTHR34222:SF97">
    <property type="entry name" value="CATALYTIC REGION, PUTATIVE-RELATED"/>
    <property type="match status" value="1"/>
</dbReference>
<accession>A0AAE1RMK6</accession>
<dbReference type="PANTHER" id="PTHR34222">
    <property type="entry name" value="GAG_PRE-INTEGRS DOMAIN-CONTAINING PROTEIN"/>
    <property type="match status" value="1"/>
</dbReference>
<dbReference type="Proteomes" id="UP001291623">
    <property type="component" value="Unassembled WGS sequence"/>
</dbReference>
<organism evidence="2 3">
    <name type="scientific">Anisodus tanguticus</name>
    <dbReference type="NCBI Taxonomy" id="243964"/>
    <lineage>
        <taxon>Eukaryota</taxon>
        <taxon>Viridiplantae</taxon>
        <taxon>Streptophyta</taxon>
        <taxon>Embryophyta</taxon>
        <taxon>Tracheophyta</taxon>
        <taxon>Spermatophyta</taxon>
        <taxon>Magnoliopsida</taxon>
        <taxon>eudicotyledons</taxon>
        <taxon>Gunneridae</taxon>
        <taxon>Pentapetalae</taxon>
        <taxon>asterids</taxon>
        <taxon>lamiids</taxon>
        <taxon>Solanales</taxon>
        <taxon>Solanaceae</taxon>
        <taxon>Solanoideae</taxon>
        <taxon>Hyoscyameae</taxon>
        <taxon>Anisodus</taxon>
    </lineage>
</organism>
<sequence>MNYVSKNLLGGVVFGSGAHAIWADLQESFDQIYGSRTCNLHKEISTLYQSPSSVSVFYSRIKELWNEFENLIPAPGFDSPKSKDFILFLQRQRLYQFLMGLNESYQQAMSQILLMKPLPAVNQTYAMIMGDENKKGVASGSNSSGVNAVTTLNNMNTYESVDMYSKGNNNNSQGQRFKKNYDSGNNNNNSNDNLYCDFCKLRNHTRNGCWRLIGYPPDYKPKRKAGANGNGNNGVAYNVTTNELPPPTNSFEQSQMLSQTYNYGEQPEMQVQNFGVDGFTMENKSQRVNIDQQASSSNQHGPIIQLGGGFTPDQYIQIK</sequence>
<evidence type="ECO:0008006" key="4">
    <source>
        <dbReference type="Google" id="ProtNLM"/>
    </source>
</evidence>
<feature type="compositionally biased region" description="Polar residues" evidence="1">
    <location>
        <begin position="166"/>
        <end position="175"/>
    </location>
</feature>
<reference evidence="2" key="1">
    <citation type="submission" date="2023-12" db="EMBL/GenBank/DDBJ databases">
        <title>Genome assembly of Anisodus tanguticus.</title>
        <authorList>
            <person name="Wang Y.-J."/>
        </authorList>
    </citation>
    <scope>NUCLEOTIDE SEQUENCE</scope>
    <source>
        <strain evidence="2">KB-2021</strain>
        <tissue evidence="2">Leaf</tissue>
    </source>
</reference>
<protein>
    <recommendedName>
        <fullName evidence="4">Retrotransposon gag domain-containing protein</fullName>
    </recommendedName>
</protein>
<evidence type="ECO:0000313" key="2">
    <source>
        <dbReference type="EMBL" id="KAK4354391.1"/>
    </source>
</evidence>
<name>A0AAE1RMK6_9SOLA</name>